<keyword evidence="3" id="KW-1185">Reference proteome</keyword>
<keyword evidence="1" id="KW-1133">Transmembrane helix</keyword>
<evidence type="ECO:0000259" key="2">
    <source>
        <dbReference type="PROSITE" id="PS50049"/>
    </source>
</evidence>
<dbReference type="InterPro" id="IPR006052">
    <property type="entry name" value="TNF_dom"/>
</dbReference>
<name>A0A8M1KEW8_CLUHA</name>
<evidence type="ECO:0000313" key="4">
    <source>
        <dbReference type="RefSeq" id="XP_042562606.1"/>
    </source>
</evidence>
<dbReference type="RefSeq" id="XP_042562606.1">
    <property type="nucleotide sequence ID" value="XM_042706672.1"/>
</dbReference>
<dbReference type="PANTHER" id="PTHR11471:SF33">
    <property type="entry name" value="TUMOR NECROSIS FACTOR LIGAND SUPERFAMILY MEMBER 6"/>
    <property type="match status" value="1"/>
</dbReference>
<accession>A0A8M1KEW8</accession>
<evidence type="ECO:0000256" key="1">
    <source>
        <dbReference type="SAM" id="Phobius"/>
    </source>
</evidence>
<keyword evidence="1" id="KW-0812">Transmembrane</keyword>
<dbReference type="PROSITE" id="PS50049">
    <property type="entry name" value="THD_2"/>
    <property type="match status" value="1"/>
</dbReference>
<dbReference type="Proteomes" id="UP000515152">
    <property type="component" value="Unplaced"/>
</dbReference>
<dbReference type="GO" id="GO:0005164">
    <property type="term" value="F:tumor necrosis factor receptor binding"/>
    <property type="evidence" value="ECO:0007669"/>
    <property type="project" value="InterPro"/>
</dbReference>
<dbReference type="GeneID" id="122131951"/>
<feature type="domain" description="THD" evidence="2">
    <location>
        <begin position="122"/>
        <end position="263"/>
    </location>
</feature>
<dbReference type="GO" id="GO:0008625">
    <property type="term" value="P:extrinsic apoptotic signaling pathway via death domain receptors"/>
    <property type="evidence" value="ECO:0007669"/>
    <property type="project" value="TreeGrafter"/>
</dbReference>
<protein>
    <submittedName>
        <fullName evidence="4">Tumor necrosis factor ligand superfamily member 6</fullName>
    </submittedName>
</protein>
<dbReference type="GO" id="GO:0006955">
    <property type="term" value="P:immune response"/>
    <property type="evidence" value="ECO:0007669"/>
    <property type="project" value="InterPro"/>
</dbReference>
<dbReference type="GO" id="GO:0030903">
    <property type="term" value="P:notochord development"/>
    <property type="evidence" value="ECO:0007669"/>
    <property type="project" value="Ensembl"/>
</dbReference>
<proteinExistence type="predicted"/>
<dbReference type="OrthoDB" id="5983780at2759"/>
<dbReference type="Pfam" id="PF00229">
    <property type="entry name" value="TNF"/>
    <property type="match status" value="1"/>
</dbReference>
<gene>
    <name evidence="4" type="primary">faslg</name>
</gene>
<reference evidence="4" key="1">
    <citation type="submission" date="2025-08" db="UniProtKB">
        <authorList>
            <consortium name="RefSeq"/>
        </authorList>
    </citation>
    <scope>IDENTIFICATION</scope>
</reference>
<dbReference type="AlphaFoldDB" id="A0A8M1KEW8"/>
<organism evidence="3 4">
    <name type="scientific">Clupea harengus</name>
    <name type="common">Atlantic herring</name>
    <dbReference type="NCBI Taxonomy" id="7950"/>
    <lineage>
        <taxon>Eukaryota</taxon>
        <taxon>Metazoa</taxon>
        <taxon>Chordata</taxon>
        <taxon>Craniata</taxon>
        <taxon>Vertebrata</taxon>
        <taxon>Euteleostomi</taxon>
        <taxon>Actinopterygii</taxon>
        <taxon>Neopterygii</taxon>
        <taxon>Teleostei</taxon>
        <taxon>Clupei</taxon>
        <taxon>Clupeiformes</taxon>
        <taxon>Clupeoidei</taxon>
        <taxon>Clupeidae</taxon>
        <taxon>Clupea</taxon>
    </lineage>
</organism>
<feature type="transmembrane region" description="Helical" evidence="1">
    <location>
        <begin position="55"/>
        <end position="78"/>
    </location>
</feature>
<sequence>MNGNVAGQHPQVFMVEGRDRRQVHPQQHPPRIDPGLVPCWTFPPARDKARGHHSWSGLITILVMVLVLVFAALALGAFQIQSLQNQLADLTKDVNSDSTITAPQRQIGFLEDVGEDEECKPAAAHLTVNTERPADHKTLQWESRHGRAFTKGLLYRNGGLQVNRTGLYFIYSRVEILGNQCSKARFISHTVFVRRKGSSPITLMEGHKMGYCDETKRQLWTSESSLGAVLKLRQEDWVYVNVSVPDLINRANPYGNYFGLYQIV</sequence>
<dbReference type="CTD" id="356"/>
<dbReference type="GO" id="GO:0016020">
    <property type="term" value="C:membrane"/>
    <property type="evidence" value="ECO:0007669"/>
    <property type="project" value="InterPro"/>
</dbReference>
<keyword evidence="1" id="KW-0472">Membrane</keyword>
<evidence type="ECO:0000313" key="3">
    <source>
        <dbReference type="Proteomes" id="UP000515152"/>
    </source>
</evidence>
<dbReference type="PANTHER" id="PTHR11471">
    <property type="entry name" value="TUMOR NECROSIS FACTOR FAMILY MEMBER"/>
    <property type="match status" value="1"/>
</dbReference>
<dbReference type="CDD" id="cd00184">
    <property type="entry name" value="TNF"/>
    <property type="match status" value="1"/>
</dbReference>
<dbReference type="GO" id="GO:0043123">
    <property type="term" value="P:positive regulation of canonical NF-kappaB signal transduction"/>
    <property type="evidence" value="ECO:0007669"/>
    <property type="project" value="TreeGrafter"/>
</dbReference>
<dbReference type="SMART" id="SM00207">
    <property type="entry name" value="TNF"/>
    <property type="match status" value="1"/>
</dbReference>
<dbReference type="KEGG" id="char:122131951"/>